<dbReference type="PANTHER" id="PTHR30349:SF64">
    <property type="entry name" value="PROPHAGE INTEGRASE INTD-RELATED"/>
    <property type="match status" value="1"/>
</dbReference>
<evidence type="ECO:0000256" key="2">
    <source>
        <dbReference type="ARBA" id="ARBA00023125"/>
    </source>
</evidence>
<dbReference type="EMBL" id="QWED01000006">
    <property type="protein sequence ID" value="RIJ19415.1"/>
    <property type="molecule type" value="Genomic_DNA"/>
</dbReference>
<keyword evidence="2" id="KW-0238">DNA-binding</keyword>
<dbReference type="AlphaFoldDB" id="A0A399QML1"/>
<dbReference type="SUPFAM" id="SSF56349">
    <property type="entry name" value="DNA breaking-rejoining enzymes"/>
    <property type="match status" value="1"/>
</dbReference>
<organism evidence="5 6">
    <name type="scientific">Clavibacter nebraskensis</name>
    <dbReference type="NCBI Taxonomy" id="31963"/>
    <lineage>
        <taxon>Bacteria</taxon>
        <taxon>Bacillati</taxon>
        <taxon>Actinomycetota</taxon>
        <taxon>Actinomycetes</taxon>
        <taxon>Micrococcales</taxon>
        <taxon>Microbacteriaceae</taxon>
        <taxon>Clavibacter</taxon>
    </lineage>
</organism>
<dbReference type="Proteomes" id="UP000265361">
    <property type="component" value="Unassembled WGS sequence"/>
</dbReference>
<keyword evidence="3" id="KW-0233">DNA recombination</keyword>
<evidence type="ECO:0000256" key="3">
    <source>
        <dbReference type="ARBA" id="ARBA00023172"/>
    </source>
</evidence>
<name>A0A399QML1_9MICO</name>
<dbReference type="PANTHER" id="PTHR30349">
    <property type="entry name" value="PHAGE INTEGRASE-RELATED"/>
    <property type="match status" value="1"/>
</dbReference>
<dbReference type="GO" id="GO:0006310">
    <property type="term" value="P:DNA recombination"/>
    <property type="evidence" value="ECO:0007669"/>
    <property type="project" value="UniProtKB-KW"/>
</dbReference>
<dbReference type="Pfam" id="PF00589">
    <property type="entry name" value="Phage_integrase"/>
    <property type="match status" value="1"/>
</dbReference>
<feature type="domain" description="Tyr recombinase" evidence="4">
    <location>
        <begin position="186"/>
        <end position="371"/>
    </location>
</feature>
<dbReference type="InterPro" id="IPR010998">
    <property type="entry name" value="Integrase_recombinase_N"/>
</dbReference>
<comment type="caution">
    <text evidence="5">The sequence shown here is derived from an EMBL/GenBank/DDBJ whole genome shotgun (WGS) entry which is preliminary data.</text>
</comment>
<dbReference type="GO" id="GO:0015074">
    <property type="term" value="P:DNA integration"/>
    <property type="evidence" value="ECO:0007669"/>
    <property type="project" value="InterPro"/>
</dbReference>
<dbReference type="InterPro" id="IPR058717">
    <property type="entry name" value="Phage_L5_Integrase_N"/>
</dbReference>
<dbReference type="InterPro" id="IPR011010">
    <property type="entry name" value="DNA_brk_join_enz"/>
</dbReference>
<gene>
    <name evidence="5" type="ORF">DZF97_00740</name>
</gene>
<evidence type="ECO:0000256" key="1">
    <source>
        <dbReference type="ARBA" id="ARBA00008857"/>
    </source>
</evidence>
<protein>
    <recommendedName>
        <fullName evidence="4">Tyr recombinase domain-containing protein</fullName>
    </recommendedName>
</protein>
<evidence type="ECO:0000313" key="6">
    <source>
        <dbReference type="Proteomes" id="UP000265361"/>
    </source>
</evidence>
<comment type="similarity">
    <text evidence="1">Belongs to the 'phage' integrase family.</text>
</comment>
<proteinExistence type="inferred from homology"/>
<dbReference type="InterPro" id="IPR002104">
    <property type="entry name" value="Integrase_catalytic"/>
</dbReference>
<dbReference type="InterPro" id="IPR050090">
    <property type="entry name" value="Tyrosine_recombinase_XerCD"/>
</dbReference>
<dbReference type="PROSITE" id="PS51898">
    <property type="entry name" value="TYR_RECOMBINASE"/>
    <property type="match status" value="1"/>
</dbReference>
<dbReference type="Gene3D" id="1.10.150.130">
    <property type="match status" value="1"/>
</dbReference>
<evidence type="ECO:0000259" key="4">
    <source>
        <dbReference type="PROSITE" id="PS51898"/>
    </source>
</evidence>
<dbReference type="RefSeq" id="WP_434513163.1">
    <property type="nucleotide sequence ID" value="NZ_CP162946.1"/>
</dbReference>
<dbReference type="GO" id="GO:0003677">
    <property type="term" value="F:DNA binding"/>
    <property type="evidence" value="ECO:0007669"/>
    <property type="project" value="UniProtKB-KW"/>
</dbReference>
<sequence>MSTPKTRKVNRAAFGTVRQLPSGRWQARYPDEAGRPMRAPHTFETKAAATRHLAEVQADRSRGQYIDHRDGAQHFGPFARAWIEGGGSRGKLAPRTTALYLDVLDRQLVRLHAMPLSAITGQTVRDWYTATRRELAVSAASRGGTGERRLQQAYALLRSILATAAADRLIGENPCRIKGAGLASAPERPYLSPDHLGLIEQALPVHYYTVVRVMFGAHLRLGEAVGLQRRDLDRERGVLRVERQVVSDVGAALVTGTKTGTARDVVLPRSMAAMLADHLDRSTGFPGGAMFLRPDGRPITRSGLQRAWAKAAAEVGLPQFHLHDVRHAGLTVAAQAGATTRELMARGGHRTTAAAMTYQHVAEERASLLAERMESLLDGTLGGASGTLVARRPVRNGIRGYLGLAGMPD</sequence>
<dbReference type="Pfam" id="PF26003">
    <property type="entry name" value="Integrase_N_phage"/>
    <property type="match status" value="1"/>
</dbReference>
<accession>A0A399QML1</accession>
<evidence type="ECO:0000313" key="5">
    <source>
        <dbReference type="EMBL" id="RIJ19415.1"/>
    </source>
</evidence>
<reference evidence="5 6" key="1">
    <citation type="submission" date="2018-08" db="EMBL/GenBank/DDBJ databases">
        <title>Genome Sequence of Clavibacter michiganensis Subspecies type strains, and the Atypical Peach-Colored Strains Isolated from Tomato.</title>
        <authorList>
            <person name="Osdaghi E."/>
            <person name="Portier P."/>
            <person name="Briand M."/>
            <person name="Jacques M.-A."/>
        </authorList>
    </citation>
    <scope>NUCLEOTIDE SEQUENCE [LARGE SCALE GENOMIC DNA]</scope>
    <source>
        <strain evidence="5 6">CFBP 7577</strain>
    </source>
</reference>
<dbReference type="InterPro" id="IPR013762">
    <property type="entry name" value="Integrase-like_cat_sf"/>
</dbReference>
<dbReference type="Gene3D" id="1.10.443.10">
    <property type="entry name" value="Intergrase catalytic core"/>
    <property type="match status" value="1"/>
</dbReference>